<dbReference type="AlphaFoldDB" id="A0A8J2VJ89"/>
<dbReference type="EMBL" id="BMIR01000002">
    <property type="protein sequence ID" value="GGE32502.1"/>
    <property type="molecule type" value="Genomic_DNA"/>
</dbReference>
<comment type="caution">
    <text evidence="1">The sequence shown here is derived from an EMBL/GenBank/DDBJ whole genome shotgun (WGS) entry which is preliminary data.</text>
</comment>
<accession>A0A8J2VJ89</accession>
<gene>
    <name evidence="1" type="ORF">GCM10011391_08970</name>
</gene>
<keyword evidence="2" id="KW-1185">Reference proteome</keyword>
<evidence type="ECO:0000313" key="2">
    <source>
        <dbReference type="Proteomes" id="UP000628775"/>
    </source>
</evidence>
<dbReference type="Proteomes" id="UP000628775">
    <property type="component" value="Unassembled WGS sequence"/>
</dbReference>
<organism evidence="1 2">
    <name type="scientific">Pullulanibacillus camelliae</name>
    <dbReference type="NCBI Taxonomy" id="1707096"/>
    <lineage>
        <taxon>Bacteria</taxon>
        <taxon>Bacillati</taxon>
        <taxon>Bacillota</taxon>
        <taxon>Bacilli</taxon>
        <taxon>Bacillales</taxon>
        <taxon>Sporolactobacillaceae</taxon>
        <taxon>Pullulanibacillus</taxon>
    </lineage>
</organism>
<reference evidence="1" key="2">
    <citation type="submission" date="2020-09" db="EMBL/GenBank/DDBJ databases">
        <authorList>
            <person name="Sun Q."/>
            <person name="Zhou Y."/>
        </authorList>
    </citation>
    <scope>NUCLEOTIDE SEQUENCE</scope>
    <source>
        <strain evidence="1">CGMCC 1.15371</strain>
    </source>
</reference>
<reference evidence="1" key="1">
    <citation type="journal article" date="2014" name="Int. J. Syst. Evol. Microbiol.">
        <title>Complete genome sequence of Corynebacterium casei LMG S-19264T (=DSM 44701T), isolated from a smear-ripened cheese.</title>
        <authorList>
            <consortium name="US DOE Joint Genome Institute (JGI-PGF)"/>
            <person name="Walter F."/>
            <person name="Albersmeier A."/>
            <person name="Kalinowski J."/>
            <person name="Ruckert C."/>
        </authorList>
    </citation>
    <scope>NUCLEOTIDE SEQUENCE</scope>
    <source>
        <strain evidence="1">CGMCC 1.15371</strain>
    </source>
</reference>
<evidence type="ECO:0000313" key="1">
    <source>
        <dbReference type="EMBL" id="GGE32502.1"/>
    </source>
</evidence>
<protein>
    <submittedName>
        <fullName evidence="1">Uncharacterized protein</fullName>
    </submittedName>
</protein>
<proteinExistence type="predicted"/>
<name>A0A8J2VJ89_9BACL</name>
<sequence>MIYILFHKKKTGLKACPSLSGYKSIIQYEKGFVAWSSGWERKTRDSEHSKIMCSAGAADS</sequence>